<dbReference type="Proteomes" id="UP001172082">
    <property type="component" value="Unassembled WGS sequence"/>
</dbReference>
<dbReference type="NCBIfam" id="TIGR03806">
    <property type="entry name" value="chp_HNE_0200"/>
    <property type="match status" value="1"/>
</dbReference>
<gene>
    <name evidence="1" type="ORF">QQ008_05450</name>
</gene>
<comment type="caution">
    <text evidence="1">The sequence shown here is derived from an EMBL/GenBank/DDBJ whole genome shotgun (WGS) entry which is preliminary data.</text>
</comment>
<evidence type="ECO:0000313" key="1">
    <source>
        <dbReference type="EMBL" id="MDN5200791.1"/>
    </source>
</evidence>
<sequence>MKFRLLVLSLFSYVIFIGSITYENHHEDSNASSFKLKLSDYDFFEGNMANMNPRNGIVPYDLNTPLFSDYAEKLRFIKLPAGTSTDYQEKDVFEFPVGTILIKTFYYYKDFRNKAKGRQLMETRLLIHEDQGWTALPYIWNDEQTEAYLEVAGGNKNIAWINDKGKKKKLNYSIPNVNQCKGCHVRDQKIKPIGPTVRQLNGDFNYGKGDQNQLSHLAKIGWLRGLPDLAAVPKTAVWDDPSTGDLNQRARAWLDINCAHCHSERAPANTSGLLLNIEQEDPVALGILKTPVAAGRGSGGRKYDIVPGSPNESIFIYRLESKDPGIMMPELGRKMVHEEGVALIRDWIRSLD</sequence>
<evidence type="ECO:0000313" key="2">
    <source>
        <dbReference type="Proteomes" id="UP001172082"/>
    </source>
</evidence>
<proteinExistence type="predicted"/>
<accession>A0ABT8KJC2</accession>
<dbReference type="EMBL" id="JAUJEA010000001">
    <property type="protein sequence ID" value="MDN5200791.1"/>
    <property type="molecule type" value="Genomic_DNA"/>
</dbReference>
<dbReference type="InterPro" id="IPR022269">
    <property type="entry name" value="SO_2930-like_C"/>
</dbReference>
<dbReference type="RefSeq" id="WP_346750811.1">
    <property type="nucleotide sequence ID" value="NZ_JAUJEA010000001.1"/>
</dbReference>
<organism evidence="1 2">
    <name type="scientific">Splendidivirga corallicola</name>
    <dbReference type="NCBI Taxonomy" id="3051826"/>
    <lineage>
        <taxon>Bacteria</taxon>
        <taxon>Pseudomonadati</taxon>
        <taxon>Bacteroidota</taxon>
        <taxon>Cytophagia</taxon>
        <taxon>Cytophagales</taxon>
        <taxon>Splendidivirgaceae</taxon>
        <taxon>Splendidivirga</taxon>
    </lineage>
</organism>
<keyword evidence="2" id="KW-1185">Reference proteome</keyword>
<protein>
    <submittedName>
        <fullName evidence="1">SO2930 family diheme c-type cytochrome</fullName>
    </submittedName>
</protein>
<reference evidence="1" key="1">
    <citation type="submission" date="2023-06" db="EMBL/GenBank/DDBJ databases">
        <title>Genomic of Parafulvivirga corallium.</title>
        <authorList>
            <person name="Wang G."/>
        </authorList>
    </citation>
    <scope>NUCLEOTIDE SEQUENCE</scope>
    <source>
        <strain evidence="1">BMA10</strain>
    </source>
</reference>
<name>A0ABT8KJC2_9BACT</name>